<dbReference type="GO" id="GO:0071222">
    <property type="term" value="P:cellular response to lipopolysaccharide"/>
    <property type="evidence" value="ECO:0007669"/>
    <property type="project" value="TreeGrafter"/>
</dbReference>
<dbReference type="GO" id="GO:0009897">
    <property type="term" value="C:external side of plasma membrane"/>
    <property type="evidence" value="ECO:0007669"/>
    <property type="project" value="TreeGrafter"/>
</dbReference>
<dbReference type="GO" id="GO:0042130">
    <property type="term" value="P:negative regulation of T cell proliferation"/>
    <property type="evidence" value="ECO:0007669"/>
    <property type="project" value="TreeGrafter"/>
</dbReference>
<feature type="transmembrane region" description="Helical" evidence="11">
    <location>
        <begin position="132"/>
        <end position="152"/>
    </location>
</feature>
<dbReference type="InterPro" id="IPR007110">
    <property type="entry name" value="Ig-like_dom"/>
</dbReference>
<evidence type="ECO:0000313" key="14">
    <source>
        <dbReference type="Proteomes" id="UP000261380"/>
    </source>
</evidence>
<comment type="subcellular location">
    <subcellularLocation>
        <location evidence="1">Cell membrane</location>
        <topology evidence="1">Single-pass type I membrane protein</topology>
    </subcellularLocation>
</comment>
<dbReference type="InterPro" id="IPR003599">
    <property type="entry name" value="Ig_sub"/>
</dbReference>
<evidence type="ECO:0000256" key="9">
    <source>
        <dbReference type="ARBA" id="ARBA00023180"/>
    </source>
</evidence>
<evidence type="ECO:0000256" key="1">
    <source>
        <dbReference type="ARBA" id="ARBA00004251"/>
    </source>
</evidence>
<keyword evidence="5 11" id="KW-1133">Transmembrane helix</keyword>
<dbReference type="InterPro" id="IPR051713">
    <property type="entry name" value="T-cell_Activation_Regulation"/>
</dbReference>
<keyword evidence="14" id="KW-1185">Reference proteome</keyword>
<keyword evidence="8" id="KW-0675">Receptor</keyword>
<evidence type="ECO:0000256" key="6">
    <source>
        <dbReference type="ARBA" id="ARBA00023136"/>
    </source>
</evidence>
<dbReference type="AlphaFoldDB" id="A0A3B5KSP3"/>
<dbReference type="PANTHER" id="PTHR25466">
    <property type="entry name" value="T-LYMPHOCYTE ACTIVATION ANTIGEN"/>
    <property type="match status" value="1"/>
</dbReference>
<evidence type="ECO:0000256" key="3">
    <source>
        <dbReference type="ARBA" id="ARBA00022692"/>
    </source>
</evidence>
<dbReference type="SUPFAM" id="SSF48726">
    <property type="entry name" value="Immunoglobulin"/>
    <property type="match status" value="1"/>
</dbReference>
<organism evidence="13 14">
    <name type="scientific">Xiphophorus couchianus</name>
    <name type="common">Monterrey platyfish</name>
    <dbReference type="NCBI Taxonomy" id="32473"/>
    <lineage>
        <taxon>Eukaryota</taxon>
        <taxon>Metazoa</taxon>
        <taxon>Chordata</taxon>
        <taxon>Craniata</taxon>
        <taxon>Vertebrata</taxon>
        <taxon>Euteleostomi</taxon>
        <taxon>Actinopterygii</taxon>
        <taxon>Neopterygii</taxon>
        <taxon>Teleostei</taxon>
        <taxon>Neoteleostei</taxon>
        <taxon>Acanthomorphata</taxon>
        <taxon>Ovalentaria</taxon>
        <taxon>Atherinomorphae</taxon>
        <taxon>Cyprinodontiformes</taxon>
        <taxon>Poeciliidae</taxon>
        <taxon>Poeciliinae</taxon>
        <taxon>Xiphophorus</taxon>
    </lineage>
</organism>
<dbReference type="InterPro" id="IPR013783">
    <property type="entry name" value="Ig-like_fold"/>
</dbReference>
<dbReference type="SMART" id="SM00406">
    <property type="entry name" value="IGv"/>
    <property type="match status" value="1"/>
</dbReference>
<dbReference type="Gene3D" id="2.60.40.10">
    <property type="entry name" value="Immunoglobulins"/>
    <property type="match status" value="1"/>
</dbReference>
<dbReference type="GO" id="GO:0042102">
    <property type="term" value="P:positive regulation of T cell proliferation"/>
    <property type="evidence" value="ECO:0007669"/>
    <property type="project" value="TreeGrafter"/>
</dbReference>
<reference evidence="13" key="2">
    <citation type="submission" date="2025-09" db="UniProtKB">
        <authorList>
            <consortium name="Ensembl"/>
        </authorList>
    </citation>
    <scope>IDENTIFICATION</scope>
</reference>
<evidence type="ECO:0000256" key="5">
    <source>
        <dbReference type="ARBA" id="ARBA00022989"/>
    </source>
</evidence>
<sequence>MSCFYQTIRSEHGQTVALPCRLTSRDPVLVVEWSRTDLGSDYVLLFRDEQIDPFNQHPSYQNRVGMKDLENRDVSLVLVDGTTDDNGTYECRVVQTGKNRRKQLISSVHLVVAPPPPSGEKKKNQSRTVPGLIVSLFLFSLVVSAFISLTLWKKKRPETHRPVI</sequence>
<dbReference type="GO" id="GO:0006955">
    <property type="term" value="P:immune response"/>
    <property type="evidence" value="ECO:0007669"/>
    <property type="project" value="TreeGrafter"/>
</dbReference>
<dbReference type="InterPro" id="IPR013106">
    <property type="entry name" value="Ig_V-set"/>
</dbReference>
<evidence type="ECO:0000256" key="7">
    <source>
        <dbReference type="ARBA" id="ARBA00023157"/>
    </source>
</evidence>
<dbReference type="PANTHER" id="PTHR25466:SF9">
    <property type="entry name" value="FIBRONECTIN TYPE-III DOMAIN-CONTAINING PROTEIN"/>
    <property type="match status" value="1"/>
</dbReference>
<protein>
    <recommendedName>
        <fullName evidence="12">Ig-like domain-containing protein</fullName>
    </recommendedName>
</protein>
<proteinExistence type="predicted"/>
<dbReference type="Proteomes" id="UP000261380">
    <property type="component" value="Unplaced"/>
</dbReference>
<reference evidence="13" key="1">
    <citation type="submission" date="2025-08" db="UniProtKB">
        <authorList>
            <consortium name="Ensembl"/>
        </authorList>
    </citation>
    <scope>IDENTIFICATION</scope>
</reference>
<keyword evidence="2" id="KW-1003">Cell membrane</keyword>
<dbReference type="GO" id="GO:0007166">
    <property type="term" value="P:cell surface receptor signaling pathway"/>
    <property type="evidence" value="ECO:0007669"/>
    <property type="project" value="TreeGrafter"/>
</dbReference>
<dbReference type="GO" id="GO:0031295">
    <property type="term" value="P:T cell costimulation"/>
    <property type="evidence" value="ECO:0007669"/>
    <property type="project" value="TreeGrafter"/>
</dbReference>
<evidence type="ECO:0000256" key="2">
    <source>
        <dbReference type="ARBA" id="ARBA00022475"/>
    </source>
</evidence>
<dbReference type="Ensembl" id="ENSXCOT00000000972.1">
    <property type="protein sequence ID" value="ENSXCOP00000000960.1"/>
    <property type="gene ID" value="ENSXCOG00000000793.1"/>
</dbReference>
<dbReference type="SMART" id="SM00409">
    <property type="entry name" value="IG"/>
    <property type="match status" value="1"/>
</dbReference>
<evidence type="ECO:0000256" key="8">
    <source>
        <dbReference type="ARBA" id="ARBA00023170"/>
    </source>
</evidence>
<feature type="domain" description="Ig-like" evidence="12">
    <location>
        <begin position="1"/>
        <end position="106"/>
    </location>
</feature>
<keyword evidence="6 11" id="KW-0472">Membrane</keyword>
<evidence type="ECO:0000256" key="10">
    <source>
        <dbReference type="ARBA" id="ARBA00023319"/>
    </source>
</evidence>
<accession>A0A3B5KSP3</accession>
<evidence type="ECO:0000256" key="11">
    <source>
        <dbReference type="SAM" id="Phobius"/>
    </source>
</evidence>
<keyword evidence="9" id="KW-0325">Glycoprotein</keyword>
<name>A0A3B5KSP3_9TELE</name>
<keyword evidence="3 11" id="KW-0812">Transmembrane</keyword>
<keyword evidence="4" id="KW-0732">Signal</keyword>
<keyword evidence="7" id="KW-1015">Disulfide bond</keyword>
<keyword evidence="10" id="KW-0393">Immunoglobulin domain</keyword>
<evidence type="ECO:0000259" key="12">
    <source>
        <dbReference type="PROSITE" id="PS50835"/>
    </source>
</evidence>
<evidence type="ECO:0000256" key="4">
    <source>
        <dbReference type="ARBA" id="ARBA00022729"/>
    </source>
</evidence>
<dbReference type="GeneTree" id="ENSGT01110000270089"/>
<evidence type="ECO:0000313" key="13">
    <source>
        <dbReference type="Ensembl" id="ENSXCOP00000000960.1"/>
    </source>
</evidence>
<dbReference type="Pfam" id="PF07686">
    <property type="entry name" value="V-set"/>
    <property type="match status" value="1"/>
</dbReference>
<dbReference type="PROSITE" id="PS50835">
    <property type="entry name" value="IG_LIKE"/>
    <property type="match status" value="1"/>
</dbReference>
<dbReference type="InterPro" id="IPR036179">
    <property type="entry name" value="Ig-like_dom_sf"/>
</dbReference>